<comment type="caution">
    <text evidence="2">The sequence shown here is derived from an EMBL/GenBank/DDBJ whole genome shotgun (WGS) entry which is preliminary data.</text>
</comment>
<dbReference type="InterPro" id="IPR004045">
    <property type="entry name" value="Glutathione_S-Trfase_N"/>
</dbReference>
<gene>
    <name evidence="2" type="ORF">EES38_15960</name>
</gene>
<dbReference type="GO" id="GO:0006749">
    <property type="term" value="P:glutathione metabolic process"/>
    <property type="evidence" value="ECO:0007669"/>
    <property type="project" value="TreeGrafter"/>
</dbReference>
<evidence type="ECO:0000313" key="3">
    <source>
        <dbReference type="Proteomes" id="UP000281112"/>
    </source>
</evidence>
<dbReference type="SUPFAM" id="SSF47616">
    <property type="entry name" value="GST C-terminal domain-like"/>
    <property type="match status" value="1"/>
</dbReference>
<dbReference type="PROSITE" id="PS50404">
    <property type="entry name" value="GST_NTER"/>
    <property type="match status" value="1"/>
</dbReference>
<dbReference type="Proteomes" id="UP000281112">
    <property type="component" value="Unassembled WGS sequence"/>
</dbReference>
<dbReference type="InterPro" id="IPR036282">
    <property type="entry name" value="Glutathione-S-Trfase_C_sf"/>
</dbReference>
<reference evidence="2 3" key="1">
    <citation type="submission" date="2018-11" db="EMBL/GenBank/DDBJ databases">
        <title>Vibrio LJC006 sp. nov., isolated from seawater during the bloom of the enteromorpha.</title>
        <authorList>
            <person name="Liang J."/>
        </authorList>
    </citation>
    <scope>NUCLEOTIDE SEQUENCE [LARGE SCALE GENOMIC DNA]</scope>
    <source>
        <strain evidence="2 3">LJC006</strain>
    </source>
</reference>
<evidence type="ECO:0000313" key="2">
    <source>
        <dbReference type="EMBL" id="RQW62210.1"/>
    </source>
</evidence>
<sequence length="216" mass="24456">MKLIIGNQNYSTWSMRAWLIFSQCNVKAEIEKLILFTPEFYDAIEKVSPAKKVPALIDGDITVWDSLAILEYVNDSYLNGKAWPSSPQNKAKARSIACEMHSGFPNLRNELPMNCRAKRKVSLSPAALAEINRVDELWSEQMEQYPGQWLFGEWSIADAMYAPLALRFETYGIILSDIARQYQSKVLSSNAVKQWLAEASLETDVVDEDEAGEPLK</sequence>
<keyword evidence="2" id="KW-0808">Transferase</keyword>
<evidence type="ECO:0000259" key="1">
    <source>
        <dbReference type="PROSITE" id="PS50404"/>
    </source>
</evidence>
<dbReference type="GO" id="GO:0004364">
    <property type="term" value="F:glutathione transferase activity"/>
    <property type="evidence" value="ECO:0007669"/>
    <property type="project" value="TreeGrafter"/>
</dbReference>
<dbReference type="GO" id="GO:0016034">
    <property type="term" value="F:maleylacetoacetate isomerase activity"/>
    <property type="evidence" value="ECO:0007669"/>
    <property type="project" value="TreeGrafter"/>
</dbReference>
<dbReference type="InterPro" id="IPR036249">
    <property type="entry name" value="Thioredoxin-like_sf"/>
</dbReference>
<dbReference type="SFLD" id="SFLDS00019">
    <property type="entry name" value="Glutathione_Transferase_(cytos"/>
    <property type="match status" value="1"/>
</dbReference>
<dbReference type="AlphaFoldDB" id="A0A3N9TDR1"/>
<feature type="domain" description="GST N-terminal" evidence="1">
    <location>
        <begin position="1"/>
        <end position="81"/>
    </location>
</feature>
<dbReference type="InterPro" id="IPR040079">
    <property type="entry name" value="Glutathione_S-Trfase"/>
</dbReference>
<dbReference type="PANTHER" id="PTHR42673">
    <property type="entry name" value="MALEYLACETOACETATE ISOMERASE"/>
    <property type="match status" value="1"/>
</dbReference>
<accession>A0A3N9TDR1</accession>
<dbReference type="EMBL" id="RJVQ01000007">
    <property type="protein sequence ID" value="RQW62210.1"/>
    <property type="molecule type" value="Genomic_DNA"/>
</dbReference>
<name>A0A3N9TDR1_9VIBR</name>
<protein>
    <submittedName>
        <fullName evidence="2">Glutathione S-transferase family protein</fullName>
    </submittedName>
</protein>
<dbReference type="Gene3D" id="1.20.1050.10">
    <property type="match status" value="1"/>
</dbReference>
<dbReference type="PANTHER" id="PTHR42673:SF4">
    <property type="entry name" value="MALEYLACETOACETATE ISOMERASE"/>
    <property type="match status" value="1"/>
</dbReference>
<dbReference type="Pfam" id="PF13409">
    <property type="entry name" value="GST_N_2"/>
    <property type="match status" value="1"/>
</dbReference>
<keyword evidence="3" id="KW-1185">Reference proteome</keyword>
<organism evidence="2 3">
    <name type="scientific">Vibrio viridaestus</name>
    <dbReference type="NCBI Taxonomy" id="2487322"/>
    <lineage>
        <taxon>Bacteria</taxon>
        <taxon>Pseudomonadati</taxon>
        <taxon>Pseudomonadota</taxon>
        <taxon>Gammaproteobacteria</taxon>
        <taxon>Vibrionales</taxon>
        <taxon>Vibrionaceae</taxon>
        <taxon>Vibrio</taxon>
    </lineage>
</organism>
<proteinExistence type="predicted"/>
<dbReference type="GO" id="GO:0006559">
    <property type="term" value="P:L-phenylalanine catabolic process"/>
    <property type="evidence" value="ECO:0007669"/>
    <property type="project" value="TreeGrafter"/>
</dbReference>
<dbReference type="OrthoDB" id="9799538at2"/>
<dbReference type="CDD" id="cd03194">
    <property type="entry name" value="GST_C_3"/>
    <property type="match status" value="1"/>
</dbReference>
<dbReference type="SUPFAM" id="SSF52833">
    <property type="entry name" value="Thioredoxin-like"/>
    <property type="match status" value="1"/>
</dbReference>
<dbReference type="Gene3D" id="3.40.30.10">
    <property type="entry name" value="Glutaredoxin"/>
    <property type="match status" value="1"/>
</dbReference>
<dbReference type="CDD" id="cd03043">
    <property type="entry name" value="GST_N_1"/>
    <property type="match status" value="1"/>
</dbReference>
<dbReference type="RefSeq" id="WP_124938203.1">
    <property type="nucleotide sequence ID" value="NZ_RJVQ01000007.1"/>
</dbReference>